<dbReference type="InParanoid" id="A0A165FSL6"/>
<protein>
    <submittedName>
        <fullName evidence="2">Uncharacterized protein</fullName>
    </submittedName>
</protein>
<feature type="transmembrane region" description="Helical" evidence="1">
    <location>
        <begin position="122"/>
        <end position="143"/>
    </location>
</feature>
<keyword evidence="1" id="KW-0812">Transmembrane</keyword>
<dbReference type="Proteomes" id="UP000076871">
    <property type="component" value="Unassembled WGS sequence"/>
</dbReference>
<dbReference type="AlphaFoldDB" id="A0A165FSL6"/>
<feature type="transmembrane region" description="Helical" evidence="1">
    <location>
        <begin position="90"/>
        <end position="110"/>
    </location>
</feature>
<accession>A0A165FSL6</accession>
<dbReference type="RefSeq" id="XP_040767100.1">
    <property type="nucleotide sequence ID" value="XM_040906898.1"/>
</dbReference>
<evidence type="ECO:0000256" key="1">
    <source>
        <dbReference type="SAM" id="Phobius"/>
    </source>
</evidence>
<dbReference type="EMBL" id="KV427612">
    <property type="protein sequence ID" value="KZT09360.1"/>
    <property type="molecule type" value="Genomic_DNA"/>
</dbReference>
<dbReference type="GeneID" id="63823927"/>
<sequence length="334" mass="36670">MVDSESYPDFAKLYLIGIWITTVLWAIKSGRNARHRALLVRIVAVVLFSLSTVHIAASLQQLLDAFIYVPDNATRLYATLYFEDTAKSLAVTKTVIFSTAAMLQNVVLTWRLYIVWEHSWKICVIPILIEVVHNGAAFAAVGLSSKPDPDIYSSSLKGTALTAYSMGLIFNLSATSMIAVRLWWMGRKVVPLTSSITAGMIGANPFMMSIIAVVESHALYAIAIVIMLALYVSSAPVVLPWFDITAQLAVMTPLMVVIRVRLGIASEASAQARLSTFRASGAEQDRSSFTNSVIQIRDVTSDSLCAIALEELKAAGDDRVITERIRIPRQREDV</sequence>
<keyword evidence="1" id="KW-0472">Membrane</keyword>
<feature type="transmembrane region" description="Helical" evidence="1">
    <location>
        <begin position="163"/>
        <end position="184"/>
    </location>
</feature>
<feature type="transmembrane region" description="Helical" evidence="1">
    <location>
        <begin position="205"/>
        <end position="232"/>
    </location>
</feature>
<organism evidence="2 3">
    <name type="scientific">Laetiporus sulphureus 93-53</name>
    <dbReference type="NCBI Taxonomy" id="1314785"/>
    <lineage>
        <taxon>Eukaryota</taxon>
        <taxon>Fungi</taxon>
        <taxon>Dikarya</taxon>
        <taxon>Basidiomycota</taxon>
        <taxon>Agaricomycotina</taxon>
        <taxon>Agaricomycetes</taxon>
        <taxon>Polyporales</taxon>
        <taxon>Laetiporus</taxon>
    </lineage>
</organism>
<keyword evidence="3" id="KW-1185">Reference proteome</keyword>
<feature type="transmembrane region" description="Helical" evidence="1">
    <location>
        <begin position="6"/>
        <end position="26"/>
    </location>
</feature>
<keyword evidence="1" id="KW-1133">Transmembrane helix</keyword>
<evidence type="ECO:0000313" key="2">
    <source>
        <dbReference type="EMBL" id="KZT09360.1"/>
    </source>
</evidence>
<dbReference type="OrthoDB" id="3357408at2759"/>
<proteinExistence type="predicted"/>
<gene>
    <name evidence="2" type="ORF">LAESUDRAFT_712441</name>
</gene>
<feature type="transmembrane region" description="Helical" evidence="1">
    <location>
        <begin position="38"/>
        <end position="57"/>
    </location>
</feature>
<evidence type="ECO:0000313" key="3">
    <source>
        <dbReference type="Proteomes" id="UP000076871"/>
    </source>
</evidence>
<reference evidence="2 3" key="1">
    <citation type="journal article" date="2016" name="Mol. Biol. Evol.">
        <title>Comparative Genomics of Early-Diverging Mushroom-Forming Fungi Provides Insights into the Origins of Lignocellulose Decay Capabilities.</title>
        <authorList>
            <person name="Nagy L.G."/>
            <person name="Riley R."/>
            <person name="Tritt A."/>
            <person name="Adam C."/>
            <person name="Daum C."/>
            <person name="Floudas D."/>
            <person name="Sun H."/>
            <person name="Yadav J.S."/>
            <person name="Pangilinan J."/>
            <person name="Larsson K.H."/>
            <person name="Matsuura K."/>
            <person name="Barry K."/>
            <person name="Labutti K."/>
            <person name="Kuo R."/>
            <person name="Ohm R.A."/>
            <person name="Bhattacharya S.S."/>
            <person name="Shirouzu T."/>
            <person name="Yoshinaga Y."/>
            <person name="Martin F.M."/>
            <person name="Grigoriev I.V."/>
            <person name="Hibbett D.S."/>
        </authorList>
    </citation>
    <scope>NUCLEOTIDE SEQUENCE [LARGE SCALE GENOMIC DNA]</scope>
    <source>
        <strain evidence="2 3">93-53</strain>
    </source>
</reference>
<name>A0A165FSL6_9APHY</name>